<dbReference type="CDD" id="cd03278">
    <property type="entry name" value="ABC_SMC_barmotin"/>
    <property type="match status" value="1"/>
</dbReference>
<dbReference type="Gene3D" id="3.40.50.300">
    <property type="entry name" value="P-loop containing nucleotide triphosphate hydrolases"/>
    <property type="match status" value="2"/>
</dbReference>
<dbReference type="SUPFAM" id="SSF75553">
    <property type="entry name" value="Smc hinge domain"/>
    <property type="match status" value="1"/>
</dbReference>
<name>A0A7X9IL76_9DELT</name>
<comment type="domain">
    <text evidence="6">Contains large globular domains required for ATP hydrolysis at each terminus and a third globular domain forming a flexible hinge near the middle of the molecule. These domains are separated by coiled-coil structures.</text>
</comment>
<dbReference type="GO" id="GO:0003677">
    <property type="term" value="F:DNA binding"/>
    <property type="evidence" value="ECO:0007669"/>
    <property type="project" value="UniProtKB-UniRule"/>
</dbReference>
<feature type="region of interest" description="Disordered" evidence="7">
    <location>
        <begin position="120"/>
        <end position="146"/>
    </location>
</feature>
<evidence type="ECO:0000259" key="9">
    <source>
        <dbReference type="Pfam" id="PF06470"/>
    </source>
</evidence>
<feature type="coiled-coil region" evidence="6">
    <location>
        <begin position="935"/>
        <end position="962"/>
    </location>
</feature>
<evidence type="ECO:0000256" key="7">
    <source>
        <dbReference type="SAM" id="MobiDB-lite"/>
    </source>
</evidence>
<evidence type="ECO:0000256" key="4">
    <source>
        <dbReference type="ARBA" id="ARBA00023054"/>
    </source>
</evidence>
<reference evidence="10 11" key="1">
    <citation type="journal article" date="2020" name="Biotechnol. Biofuels">
        <title>New insights from the biogas microbiome by comprehensive genome-resolved metagenomics of nearly 1600 species originating from multiple anaerobic digesters.</title>
        <authorList>
            <person name="Campanaro S."/>
            <person name="Treu L."/>
            <person name="Rodriguez-R L.M."/>
            <person name="Kovalovszki A."/>
            <person name="Ziels R.M."/>
            <person name="Maus I."/>
            <person name="Zhu X."/>
            <person name="Kougias P.G."/>
            <person name="Basile A."/>
            <person name="Luo G."/>
            <person name="Schluter A."/>
            <person name="Konstantinidis K.T."/>
            <person name="Angelidaki I."/>
        </authorList>
    </citation>
    <scope>NUCLEOTIDE SEQUENCE [LARGE SCALE GENOMIC DNA]</scope>
    <source>
        <strain evidence="10">AS27yjCOA_65</strain>
    </source>
</reference>
<keyword evidence="3 6" id="KW-0067">ATP-binding</keyword>
<evidence type="ECO:0000256" key="6">
    <source>
        <dbReference type="HAMAP-Rule" id="MF_01894"/>
    </source>
</evidence>
<dbReference type="EMBL" id="JAAZON010000564">
    <property type="protein sequence ID" value="NMC63957.1"/>
    <property type="molecule type" value="Genomic_DNA"/>
</dbReference>
<comment type="similarity">
    <text evidence="6">Belongs to the SMC family.</text>
</comment>
<dbReference type="Pfam" id="PF02463">
    <property type="entry name" value="SMC_N"/>
    <property type="match status" value="2"/>
</dbReference>
<dbReference type="Proteomes" id="UP000524246">
    <property type="component" value="Unassembled WGS sequence"/>
</dbReference>
<feature type="compositionally biased region" description="Basic and acidic residues" evidence="7">
    <location>
        <begin position="132"/>
        <end position="146"/>
    </location>
</feature>
<feature type="coiled-coil region" evidence="6">
    <location>
        <begin position="831"/>
        <end position="879"/>
    </location>
</feature>
<comment type="subunit">
    <text evidence="6">Homodimer.</text>
</comment>
<feature type="coiled-coil region" evidence="6">
    <location>
        <begin position="427"/>
        <end position="500"/>
    </location>
</feature>
<dbReference type="GO" id="GO:0030261">
    <property type="term" value="P:chromosome condensation"/>
    <property type="evidence" value="ECO:0007669"/>
    <property type="project" value="InterPro"/>
</dbReference>
<accession>A0A7X9IL76</accession>
<feature type="domain" description="RecF/RecN/SMC N-terminal" evidence="8">
    <location>
        <begin position="196"/>
        <end position="1112"/>
    </location>
</feature>
<keyword evidence="4 6" id="KW-0175">Coiled coil</keyword>
<evidence type="ECO:0000256" key="1">
    <source>
        <dbReference type="ARBA" id="ARBA00022490"/>
    </source>
</evidence>
<dbReference type="InterPro" id="IPR027417">
    <property type="entry name" value="P-loop_NTPase"/>
</dbReference>
<sequence>MRVTRLEIFGFKSFMDRLVLPLEGGITGVVGPNGCGKSNIVDAIRWILGESRASNLRGGVLEDVIFNGTDKLRPLGLAEVSITVRASGNNLLADISSPIIEIDELLEESLLDLGPAAKADTSLEEAEPAQTEEAKDETVKEENKERPKLKVISGGLDENQQVGAGIEEGNESDSGKSKDLVDAASLALRQFPWIQHATEVQITRRLYRSGDSEFFINRIPCRLKDIKDFFRTIGIAARGYTLVAQGEVARIVTAKPMDRRLILEEAAGVVGFRDKIASAQRRLDDTELNVSRINDIIKEVERQVGSLKRQADRARNRQALKDQLQERECALFSDSLNTFSRRQDEIETRLHKAKSEGERAETTMHAVASRETAARGDLMRVDIEGDTLRAKIDALKEELHNRARQRADTRSRIGELRAFALGKKTEIQRLEERRATLIQRKNDCANEIQKLEAQENEISLRLRAGENGAKEELHRLGNILQNLQQELRGKEAELRSLRDKLISRQSSLESIQEQLLNASPINRLEETAKIKNKDLLSKDLKMLIEGLIIPSELSKAVQAVLAERAAFLVAEDPHGVGVAFSHQVKEIDKDRKMGLGLGVFKVGSRTASIPTGIPFPSLLEAIRVDEAYEHAVGPLLEKCFVADDVDAAISFFKAARQGGRKLDDGFTLVTLDGEIVTSDSYFSFRQDGGLVQLRNRSIEIERVLKQLEAEQAELQGKRDALVESIASVEQRHKELFAEVEAQNALMRELSREQGAIRGKLQAEGRIREQIENDLEKVKVQVQEANAKISEYEQEEQIVTAQLEAIVSVDDEEIRKELDSLNSQYAGIDKIRKEGRSRLDSLSKEVQEARNALDAAHSEISRVELAAQRLTLEQDALKERILTEYGEDLLADLIKSASRRDPLDEESKERYQADVRRLRERILREGDVDPESVDRYEAEKERLIDLRTQRDDLEKAAITLKKTIVKLSDAAEKRFVSVFQAVEKNFARLIPQLFGGGKGSIALTDPSKPLDSGVEIMMRPPGKKPKSIDLLSGGEKALTAVALIFAMFLERPSPLCVLDEVDAPLDDANLIRFVSLVKEMSAKTQFIMITHNKQSMAVADRLVGVTMEEPGSSKVISVSLQEAYSQVA</sequence>
<dbReference type="GO" id="GO:0005694">
    <property type="term" value="C:chromosome"/>
    <property type="evidence" value="ECO:0007669"/>
    <property type="project" value="InterPro"/>
</dbReference>
<comment type="function">
    <text evidence="6">Required for chromosome condensation and partitioning.</text>
</comment>
<protein>
    <recommendedName>
        <fullName evidence="6">Chromosome partition protein Smc</fullName>
    </recommendedName>
</protein>
<evidence type="ECO:0000259" key="8">
    <source>
        <dbReference type="Pfam" id="PF02463"/>
    </source>
</evidence>
<dbReference type="InterPro" id="IPR010935">
    <property type="entry name" value="SMC_hinge"/>
</dbReference>
<proteinExistence type="inferred from homology"/>
<gene>
    <name evidence="6" type="primary">smc</name>
    <name evidence="10" type="ORF">GYA55_12410</name>
</gene>
<keyword evidence="2 6" id="KW-0547">Nucleotide-binding</keyword>
<organism evidence="10 11">
    <name type="scientific">SAR324 cluster bacterium</name>
    <dbReference type="NCBI Taxonomy" id="2024889"/>
    <lineage>
        <taxon>Bacteria</taxon>
        <taxon>Deltaproteobacteria</taxon>
        <taxon>SAR324 cluster</taxon>
    </lineage>
</organism>
<dbReference type="SUPFAM" id="SSF57997">
    <property type="entry name" value="Tropomyosin"/>
    <property type="match status" value="1"/>
</dbReference>
<keyword evidence="5 6" id="KW-0238">DNA-binding</keyword>
<dbReference type="SUPFAM" id="SSF52540">
    <property type="entry name" value="P-loop containing nucleoside triphosphate hydrolases"/>
    <property type="match status" value="2"/>
</dbReference>
<dbReference type="PANTHER" id="PTHR43977">
    <property type="entry name" value="STRUCTURAL MAINTENANCE OF CHROMOSOMES PROTEIN 3"/>
    <property type="match status" value="1"/>
</dbReference>
<comment type="subcellular location">
    <subcellularLocation>
        <location evidence="6">Cytoplasm</location>
    </subcellularLocation>
</comment>
<feature type="binding site" evidence="6">
    <location>
        <begin position="32"/>
        <end position="39"/>
    </location>
    <ligand>
        <name>ATP</name>
        <dbReference type="ChEBI" id="CHEBI:30616"/>
    </ligand>
</feature>
<evidence type="ECO:0000256" key="5">
    <source>
        <dbReference type="ARBA" id="ARBA00023125"/>
    </source>
</evidence>
<dbReference type="PIRSF" id="PIRSF005719">
    <property type="entry name" value="SMC"/>
    <property type="match status" value="1"/>
</dbReference>
<dbReference type="GO" id="GO:0005524">
    <property type="term" value="F:ATP binding"/>
    <property type="evidence" value="ECO:0007669"/>
    <property type="project" value="UniProtKB-UniRule"/>
</dbReference>
<dbReference type="InterPro" id="IPR024704">
    <property type="entry name" value="SMC"/>
</dbReference>
<dbReference type="InterPro" id="IPR003395">
    <property type="entry name" value="RecF/RecN/SMC_N"/>
</dbReference>
<dbReference type="GO" id="GO:0007062">
    <property type="term" value="P:sister chromatid cohesion"/>
    <property type="evidence" value="ECO:0007669"/>
    <property type="project" value="InterPro"/>
</dbReference>
<dbReference type="InterPro" id="IPR036277">
    <property type="entry name" value="SMC_hinge_sf"/>
</dbReference>
<dbReference type="Gene3D" id="3.30.70.1620">
    <property type="match status" value="1"/>
</dbReference>
<keyword evidence="1 6" id="KW-0963">Cytoplasm</keyword>
<feature type="coiled-coil region" evidence="6">
    <location>
        <begin position="690"/>
        <end position="801"/>
    </location>
</feature>
<dbReference type="GO" id="GO:0006260">
    <property type="term" value="P:DNA replication"/>
    <property type="evidence" value="ECO:0007669"/>
    <property type="project" value="UniProtKB-UniRule"/>
</dbReference>
<evidence type="ECO:0000313" key="11">
    <source>
        <dbReference type="Proteomes" id="UP000524246"/>
    </source>
</evidence>
<evidence type="ECO:0000256" key="2">
    <source>
        <dbReference type="ARBA" id="ARBA00022741"/>
    </source>
</evidence>
<dbReference type="AlphaFoldDB" id="A0A7X9IL76"/>
<comment type="caution">
    <text evidence="10">The sequence shown here is derived from an EMBL/GenBank/DDBJ whole genome shotgun (WGS) entry which is preliminary data.</text>
</comment>
<feature type="domain" description="SMC hinge" evidence="9">
    <location>
        <begin position="539"/>
        <end position="649"/>
    </location>
</feature>
<dbReference type="Pfam" id="PF06470">
    <property type="entry name" value="SMC_hinge"/>
    <property type="match status" value="1"/>
</dbReference>
<dbReference type="GO" id="GO:0007059">
    <property type="term" value="P:chromosome segregation"/>
    <property type="evidence" value="ECO:0007669"/>
    <property type="project" value="UniProtKB-UniRule"/>
</dbReference>
<dbReference type="GO" id="GO:0016887">
    <property type="term" value="F:ATP hydrolysis activity"/>
    <property type="evidence" value="ECO:0007669"/>
    <property type="project" value="InterPro"/>
</dbReference>
<evidence type="ECO:0000313" key="10">
    <source>
        <dbReference type="EMBL" id="NMC63957.1"/>
    </source>
</evidence>
<feature type="coiled-coil region" evidence="6">
    <location>
        <begin position="276"/>
        <end position="356"/>
    </location>
</feature>
<feature type="domain" description="RecF/RecN/SMC N-terminal" evidence="8">
    <location>
        <begin position="3"/>
        <end position="93"/>
    </location>
</feature>
<dbReference type="GO" id="GO:0005737">
    <property type="term" value="C:cytoplasm"/>
    <property type="evidence" value="ECO:0007669"/>
    <property type="project" value="UniProtKB-SubCell"/>
</dbReference>
<evidence type="ECO:0000256" key="3">
    <source>
        <dbReference type="ARBA" id="ARBA00022840"/>
    </source>
</evidence>
<dbReference type="InterPro" id="IPR011890">
    <property type="entry name" value="SMC_prok"/>
</dbReference>
<dbReference type="HAMAP" id="MF_01894">
    <property type="entry name" value="Smc_prok"/>
    <property type="match status" value="1"/>
</dbReference>